<organism evidence="19 20">
    <name type="scientific">Mortierella isabellina</name>
    <name type="common">Filamentous fungus</name>
    <name type="synonym">Umbelopsis isabellina</name>
    <dbReference type="NCBI Taxonomy" id="91625"/>
    <lineage>
        <taxon>Eukaryota</taxon>
        <taxon>Fungi</taxon>
        <taxon>Fungi incertae sedis</taxon>
        <taxon>Mucoromycota</taxon>
        <taxon>Mucoromycotina</taxon>
        <taxon>Umbelopsidomycetes</taxon>
        <taxon>Umbelopsidales</taxon>
        <taxon>Umbelopsidaceae</taxon>
        <taxon>Umbelopsis</taxon>
    </lineage>
</organism>
<reference evidence="19" key="1">
    <citation type="submission" date="2020-12" db="EMBL/GenBank/DDBJ databases">
        <title>Metabolic potential, ecology and presence of endohyphal bacteria is reflected in genomic diversity of Mucoromycotina.</title>
        <authorList>
            <person name="Muszewska A."/>
            <person name="Okrasinska A."/>
            <person name="Steczkiewicz K."/>
            <person name="Drgas O."/>
            <person name="Orlowska M."/>
            <person name="Perlinska-Lenart U."/>
            <person name="Aleksandrzak-Piekarczyk T."/>
            <person name="Szatraj K."/>
            <person name="Zielenkiewicz U."/>
            <person name="Pilsyk S."/>
            <person name="Malc E."/>
            <person name="Mieczkowski P."/>
            <person name="Kruszewska J.S."/>
            <person name="Biernat P."/>
            <person name="Pawlowska J."/>
        </authorList>
    </citation>
    <scope>NUCLEOTIDE SEQUENCE</scope>
    <source>
        <strain evidence="19">WA0000067209</strain>
    </source>
</reference>
<dbReference type="GO" id="GO:0006355">
    <property type="term" value="P:regulation of DNA-templated transcription"/>
    <property type="evidence" value="ECO:0007669"/>
    <property type="project" value="TreeGrafter"/>
</dbReference>
<dbReference type="Gene3D" id="3.30.40.10">
    <property type="entry name" value="Zinc/RING finger domain, C3HC4 (zinc finger)"/>
    <property type="match status" value="3"/>
</dbReference>
<dbReference type="SMART" id="SM00501">
    <property type="entry name" value="BRIGHT"/>
    <property type="match status" value="1"/>
</dbReference>
<dbReference type="SMART" id="SM01014">
    <property type="entry name" value="ARID"/>
    <property type="match status" value="1"/>
</dbReference>
<dbReference type="InterPro" id="IPR019786">
    <property type="entry name" value="Zinc_finger_PHD-type_CS"/>
</dbReference>
<comment type="cofactor">
    <cofactor evidence="1">
        <name>Fe(2+)</name>
        <dbReference type="ChEBI" id="CHEBI:29033"/>
    </cofactor>
</comment>
<dbReference type="Pfam" id="PF00628">
    <property type="entry name" value="PHD"/>
    <property type="match status" value="3"/>
</dbReference>
<dbReference type="InterPro" id="IPR048615">
    <property type="entry name" value="KDM5_C-hel"/>
</dbReference>
<dbReference type="Proteomes" id="UP000654370">
    <property type="component" value="Unassembled WGS sequence"/>
</dbReference>
<dbReference type="EMBL" id="JAEPQZ010000013">
    <property type="protein sequence ID" value="KAG2174221.1"/>
    <property type="molecule type" value="Genomic_DNA"/>
</dbReference>
<keyword evidence="6" id="KW-0677">Repeat</keyword>
<feature type="domain" description="JmjC" evidence="18">
    <location>
        <begin position="390"/>
        <end position="556"/>
    </location>
</feature>
<dbReference type="GO" id="GO:0005634">
    <property type="term" value="C:nucleus"/>
    <property type="evidence" value="ECO:0007669"/>
    <property type="project" value="UniProtKB-SubCell"/>
</dbReference>
<dbReference type="GO" id="GO:0008270">
    <property type="term" value="F:zinc ion binding"/>
    <property type="evidence" value="ECO:0007669"/>
    <property type="project" value="UniProtKB-KW"/>
</dbReference>
<dbReference type="InterPro" id="IPR019787">
    <property type="entry name" value="Znf_PHD-finger"/>
</dbReference>
<dbReference type="Pfam" id="PF08429">
    <property type="entry name" value="PLU-1"/>
    <property type="match status" value="1"/>
</dbReference>
<evidence type="ECO:0000256" key="3">
    <source>
        <dbReference type="ARBA" id="ARBA00006801"/>
    </source>
</evidence>
<evidence type="ECO:0000256" key="12">
    <source>
        <dbReference type="ARBA" id="ARBA00048734"/>
    </source>
</evidence>
<dbReference type="SMART" id="SM00545">
    <property type="entry name" value="JmjN"/>
    <property type="match status" value="1"/>
</dbReference>
<feature type="domain" description="ARID" evidence="16">
    <location>
        <begin position="111"/>
        <end position="204"/>
    </location>
</feature>
<evidence type="ECO:0000259" key="16">
    <source>
        <dbReference type="PROSITE" id="PS51011"/>
    </source>
</evidence>
<dbReference type="SMART" id="SM00558">
    <property type="entry name" value="JmjC"/>
    <property type="match status" value="1"/>
</dbReference>
<feature type="region of interest" description="Disordered" evidence="14">
    <location>
        <begin position="1206"/>
        <end position="1257"/>
    </location>
</feature>
<comment type="subcellular location">
    <subcellularLocation>
        <location evidence="2">Nucleus</location>
    </subcellularLocation>
</comment>
<dbReference type="SUPFAM" id="SSF46774">
    <property type="entry name" value="ARID-like"/>
    <property type="match status" value="1"/>
</dbReference>
<evidence type="ECO:0000256" key="11">
    <source>
        <dbReference type="ARBA" id="ARBA00023242"/>
    </source>
</evidence>
<dbReference type="InterPro" id="IPR004198">
    <property type="entry name" value="Znf_C5HC2"/>
</dbReference>
<feature type="compositionally biased region" description="Polar residues" evidence="14">
    <location>
        <begin position="1416"/>
        <end position="1425"/>
    </location>
</feature>
<evidence type="ECO:0000256" key="13">
    <source>
        <dbReference type="PROSITE-ProRule" id="PRU00146"/>
    </source>
</evidence>
<dbReference type="PROSITE" id="PS01359">
    <property type="entry name" value="ZF_PHD_1"/>
    <property type="match status" value="3"/>
</dbReference>
<evidence type="ECO:0000256" key="9">
    <source>
        <dbReference type="ARBA" id="ARBA00023002"/>
    </source>
</evidence>
<evidence type="ECO:0000256" key="10">
    <source>
        <dbReference type="ARBA" id="ARBA00023004"/>
    </source>
</evidence>
<dbReference type="Pfam" id="PF02928">
    <property type="entry name" value="zf-C5HC2"/>
    <property type="match status" value="1"/>
</dbReference>
<gene>
    <name evidence="19" type="ORF">INT43_004242</name>
</gene>
<dbReference type="InterPro" id="IPR003349">
    <property type="entry name" value="JmjN"/>
</dbReference>
<evidence type="ECO:0000259" key="18">
    <source>
        <dbReference type="PROSITE" id="PS51184"/>
    </source>
</evidence>
<dbReference type="CDD" id="cd15519">
    <property type="entry name" value="PHD1_Lid2p_like"/>
    <property type="match status" value="1"/>
</dbReference>
<dbReference type="FunFam" id="1.10.150.60:FF:000016">
    <property type="entry name" value="Putative Lysine-specific demethylase 5B"/>
    <property type="match status" value="1"/>
</dbReference>
<evidence type="ECO:0000256" key="14">
    <source>
        <dbReference type="SAM" id="MobiDB-lite"/>
    </source>
</evidence>
<evidence type="ECO:0000256" key="2">
    <source>
        <dbReference type="ARBA" id="ARBA00004123"/>
    </source>
</evidence>
<dbReference type="PANTHER" id="PTHR10694:SF33">
    <property type="entry name" value="LYSINE-SPECIFIC DEMETHYLASE 5"/>
    <property type="match status" value="1"/>
</dbReference>
<comment type="catalytic activity">
    <reaction evidence="12">
        <text>N(6),N(6),N(6)-trimethyl-L-lysyl(4)-[histone H3] + 3 2-oxoglutarate + 3 O2 = L-lysyl(4)-[histone H3] + 3 formaldehyde + 3 succinate + 3 CO2</text>
        <dbReference type="Rhea" id="RHEA:60208"/>
        <dbReference type="Rhea" id="RHEA-COMP:15537"/>
        <dbReference type="Rhea" id="RHEA-COMP:15547"/>
        <dbReference type="ChEBI" id="CHEBI:15379"/>
        <dbReference type="ChEBI" id="CHEBI:16526"/>
        <dbReference type="ChEBI" id="CHEBI:16810"/>
        <dbReference type="ChEBI" id="CHEBI:16842"/>
        <dbReference type="ChEBI" id="CHEBI:29969"/>
        <dbReference type="ChEBI" id="CHEBI:30031"/>
        <dbReference type="ChEBI" id="CHEBI:61961"/>
        <dbReference type="EC" id="1.14.11.67"/>
    </reaction>
</comment>
<evidence type="ECO:0000256" key="6">
    <source>
        <dbReference type="ARBA" id="ARBA00022737"/>
    </source>
</evidence>
<feature type="domain" description="PHD-type" evidence="15">
    <location>
        <begin position="1061"/>
        <end position="1110"/>
    </location>
</feature>
<keyword evidence="10" id="KW-0408">Iron</keyword>
<dbReference type="PROSITE" id="PS51184">
    <property type="entry name" value="JMJC"/>
    <property type="match status" value="1"/>
</dbReference>
<dbReference type="SUPFAM" id="SSF57903">
    <property type="entry name" value="FYVE/PHD zinc finger"/>
    <property type="match status" value="3"/>
</dbReference>
<protein>
    <recommendedName>
        <fullName evidence="4">[histone H3]-trimethyl-L-lysine(4) demethylase</fullName>
        <ecNumber evidence="4">1.14.11.67</ecNumber>
    </recommendedName>
</protein>
<dbReference type="GO" id="GO:0003677">
    <property type="term" value="F:DNA binding"/>
    <property type="evidence" value="ECO:0007669"/>
    <property type="project" value="InterPro"/>
</dbReference>
<proteinExistence type="inferred from homology"/>
<dbReference type="CDD" id="cd16100">
    <property type="entry name" value="ARID"/>
    <property type="match status" value="1"/>
</dbReference>
<dbReference type="InterPro" id="IPR001606">
    <property type="entry name" value="ARID_dom"/>
</dbReference>
<keyword evidence="9" id="KW-0560">Oxidoreductase</keyword>
<dbReference type="Gene3D" id="2.60.120.650">
    <property type="entry name" value="Cupin"/>
    <property type="match status" value="1"/>
</dbReference>
<accession>A0A8H7PHW0</accession>
<keyword evidence="11" id="KW-0539">Nucleus</keyword>
<feature type="compositionally biased region" description="Basic and acidic residues" evidence="14">
    <location>
        <begin position="225"/>
        <end position="245"/>
    </location>
</feature>
<feature type="non-terminal residue" evidence="19">
    <location>
        <position position="1"/>
    </location>
</feature>
<dbReference type="Pfam" id="PF21323">
    <property type="entry name" value="KDM5_C-hel"/>
    <property type="match status" value="1"/>
</dbReference>
<dbReference type="InterPro" id="IPR013083">
    <property type="entry name" value="Znf_RING/FYVE/PHD"/>
</dbReference>
<keyword evidence="5" id="KW-0479">Metal-binding</keyword>
<dbReference type="Pfam" id="PF01388">
    <property type="entry name" value="ARID"/>
    <property type="match status" value="1"/>
</dbReference>
<name>A0A8H7PHW0_MORIS</name>
<evidence type="ECO:0000256" key="7">
    <source>
        <dbReference type="ARBA" id="ARBA00022771"/>
    </source>
</evidence>
<dbReference type="PROSITE" id="PS51011">
    <property type="entry name" value="ARID"/>
    <property type="match status" value="1"/>
</dbReference>
<comment type="caution">
    <text evidence="19">The sequence shown here is derived from an EMBL/GenBank/DDBJ whole genome shotgun (WGS) entry which is preliminary data.</text>
</comment>
<feature type="region of interest" description="Disordered" evidence="14">
    <location>
        <begin position="1361"/>
        <end position="1442"/>
    </location>
</feature>
<comment type="similarity">
    <text evidence="3">Belongs to the JARID1 histone demethylase family.</text>
</comment>
<dbReference type="SUPFAM" id="SSF51197">
    <property type="entry name" value="Clavaminate synthase-like"/>
    <property type="match status" value="1"/>
</dbReference>
<evidence type="ECO:0000313" key="20">
    <source>
        <dbReference type="Proteomes" id="UP000654370"/>
    </source>
</evidence>
<dbReference type="Pfam" id="PF02373">
    <property type="entry name" value="JmjC"/>
    <property type="match status" value="1"/>
</dbReference>
<keyword evidence="7 13" id="KW-0863">Zinc-finger</keyword>
<keyword evidence="20" id="KW-1185">Reference proteome</keyword>
<feature type="region of interest" description="Disordered" evidence="14">
    <location>
        <begin position="225"/>
        <end position="250"/>
    </location>
</feature>
<evidence type="ECO:0000259" key="15">
    <source>
        <dbReference type="PROSITE" id="PS50016"/>
    </source>
</evidence>
<evidence type="ECO:0000256" key="4">
    <source>
        <dbReference type="ARBA" id="ARBA00012902"/>
    </source>
</evidence>
<dbReference type="InterPro" id="IPR001965">
    <property type="entry name" value="Znf_PHD"/>
</dbReference>
<dbReference type="Gene3D" id="1.10.150.60">
    <property type="entry name" value="ARID DNA-binding domain"/>
    <property type="match status" value="1"/>
</dbReference>
<dbReference type="InterPro" id="IPR011011">
    <property type="entry name" value="Znf_FYVE_PHD"/>
</dbReference>
<evidence type="ECO:0000259" key="17">
    <source>
        <dbReference type="PROSITE" id="PS51183"/>
    </source>
</evidence>
<feature type="domain" description="JmjN" evidence="17">
    <location>
        <begin position="46"/>
        <end position="87"/>
    </location>
</feature>
<sequence>MMKSMNTRSVVKPSSTAQTPLDLATVRTNSDHAPRTRPRIFGLQEAPTYYPNQKEFADPIKYIQSIRAEAEEFGIVKVVPPKGWNPDFSLDTEVFRFRTRIQKLNSMEGETRANLNYLEQLYKFHRQAGHPVHKIPQLDKRPIDLFRLKKEVAQRGGYQIVTAQKKWAEIGRLLGYTRKQCTSMSNALKSAYNRVILPYEIWLSKQTKLKSNDDINKAISSIKKEGGMKRVKQEQDDKDDDRSRDSSSPGRGEICEICNVGENEDEILLCDGCDRGYHMYCLDPPLSSIPRTEWYCVKCLTAAGEDYGFEDGGEYSLHSFQQKCNKFKEEWFDAKDTGDPKNVSEEDCEDEFWRLVENPHESCEVEYGADLHSTQHGSGFPTMERHPKNTYSKNPWNLNVMPVLPDSLFTHIKSDISGMMVPWIYVGMCFSAFCWHNEDHYTYSVNYHHWGETKTWYGVPGADAIKFEDAMRRAVPELFEQQPDLLFQLVTMLSPGTLLKEGVRCYVVDQRPGQFVVTFPQAYHSGFNHGFNFCEAVNFAPYEWVEYGQECAKRYKQYKRHPCFSHDELLITTALNDKNAEHAGWLKEALVEMCSRELNDRAAARKKYPSMKEVLDDKDRPEGKTECTHCNVYSYLSQIVCNCSDKVACTDHVEELCSCEPKQKTLRLRFSDDELENLIQKCTDNSHVALAWIEKLRKVMSKSQAPSLKTLRPLLQEAGKLSLVIEEVLSLKDYVERIEKWTEEANGLLVRKSKGRKVESEEQLPLEPVRGRTYETIKRLLQESKELSFSAPESSLLQQSLDLLDEFDSKAQSVLNNPTTTTYNECQNVLKLGSTIRINAIEHAEVQALSDQLEWKRAVGDNVDRFRDYNQVSSLIEQARECKIPADNELLQSLQERAAEGSRWVQRASSILDAPRINPDDLQYIVETANNARVISLDLRNKAQSLFNQYTDITRLTQSLLQARQEIRTDWKPPVSELNKVLKAINYLPMSIAGHELFHSEAYNMDHWRAKLKQVMSLSEHSQGARSTEMMLSHLENNAIQVTAAKNSPQPTHPGDNSNVEVFCICRSPESGLMIECDTCGEWYHGNCVRVSRREAKAQTSYVCPICSISSPFSNRPTLEELEDLLRDADALWFATAEYPILQSLVARVARFREEVRNFCRSKPQLGVQDVPDIRNYLRRLMGLDVYLQDETEFLSEKMRVLVPPPPILPKKQLNSPTARKASLDRLPRPAKKVMTNGQARHRKSSDTSTSYKYDSFEDESDKMRSYEEHEALTNHKRQEDKDDKAYCLCRRRISDANIEMVQCDACEDWYHLECVNLSSAMVDLIGKYMCPVCCHLRQTTYPYGQVRMLVPYLEGLRASPTDYTHHPEPTKPALGRPPNIIRLKLRPPLSPEQNQKRKFSLEDGSDKRRRKHSSDTQSPTSERSMPTGPSGMKEPSLLLFS</sequence>
<evidence type="ECO:0000256" key="1">
    <source>
        <dbReference type="ARBA" id="ARBA00001954"/>
    </source>
</evidence>
<dbReference type="PROSITE" id="PS51183">
    <property type="entry name" value="JMJN"/>
    <property type="match status" value="1"/>
</dbReference>
<dbReference type="CDD" id="cd15518">
    <property type="entry name" value="PHD_Ecm5p_Lid2p_like"/>
    <property type="match status" value="1"/>
</dbReference>
<keyword evidence="8" id="KW-0862">Zinc</keyword>
<dbReference type="PROSITE" id="PS50016">
    <property type="entry name" value="ZF_PHD_2"/>
    <property type="match status" value="3"/>
</dbReference>
<dbReference type="InterPro" id="IPR003347">
    <property type="entry name" value="JmjC_dom"/>
</dbReference>
<dbReference type="SMART" id="SM00249">
    <property type="entry name" value="PHD"/>
    <property type="match status" value="3"/>
</dbReference>
<evidence type="ECO:0000313" key="19">
    <source>
        <dbReference type="EMBL" id="KAG2174221.1"/>
    </source>
</evidence>
<dbReference type="InterPro" id="IPR036431">
    <property type="entry name" value="ARID_dom_sf"/>
</dbReference>
<feature type="domain" description="PHD-type" evidence="15">
    <location>
        <begin position="252"/>
        <end position="302"/>
    </location>
</feature>
<dbReference type="EC" id="1.14.11.67" evidence="4"/>
<dbReference type="GO" id="GO:0034647">
    <property type="term" value="F:histone H3K4me/H3K4me2/H3K4me3 demethylase activity"/>
    <property type="evidence" value="ECO:0007669"/>
    <property type="project" value="UniProtKB-EC"/>
</dbReference>
<dbReference type="Pfam" id="PF02375">
    <property type="entry name" value="JmjN"/>
    <property type="match status" value="1"/>
</dbReference>
<evidence type="ECO:0000256" key="5">
    <source>
        <dbReference type="ARBA" id="ARBA00022723"/>
    </source>
</evidence>
<feature type="domain" description="PHD-type" evidence="15">
    <location>
        <begin position="1285"/>
        <end position="1337"/>
    </location>
</feature>
<evidence type="ECO:0000256" key="8">
    <source>
        <dbReference type="ARBA" id="ARBA00022833"/>
    </source>
</evidence>
<dbReference type="InterPro" id="IPR013637">
    <property type="entry name" value="Lys_sp_deMease-like_dom"/>
</dbReference>
<dbReference type="OrthoDB" id="1678912at2759"/>
<dbReference type="PANTHER" id="PTHR10694">
    <property type="entry name" value="LYSINE-SPECIFIC DEMETHYLASE"/>
    <property type="match status" value="1"/>
</dbReference>
<dbReference type="GO" id="GO:0000785">
    <property type="term" value="C:chromatin"/>
    <property type="evidence" value="ECO:0007669"/>
    <property type="project" value="TreeGrafter"/>
</dbReference>